<dbReference type="RefSeq" id="XP_045140076.1">
    <property type="nucleotide sequence ID" value="XM_045284141.1"/>
</dbReference>
<keyword evidence="1" id="KW-1185">Reference proteome</keyword>
<evidence type="ECO:0000313" key="1">
    <source>
        <dbReference type="Proteomes" id="UP000694863"/>
    </source>
</evidence>
<organism evidence="1 2">
    <name type="scientific">Echinops telfairi</name>
    <name type="common">Lesser hedgehog tenrec</name>
    <dbReference type="NCBI Taxonomy" id="9371"/>
    <lineage>
        <taxon>Eukaryota</taxon>
        <taxon>Metazoa</taxon>
        <taxon>Chordata</taxon>
        <taxon>Craniata</taxon>
        <taxon>Vertebrata</taxon>
        <taxon>Euteleostomi</taxon>
        <taxon>Mammalia</taxon>
        <taxon>Eutheria</taxon>
        <taxon>Afrotheria</taxon>
        <taxon>Tenrecidae</taxon>
        <taxon>Tenrecinae</taxon>
        <taxon>Echinops</taxon>
    </lineage>
</organism>
<dbReference type="Proteomes" id="UP000694863">
    <property type="component" value="Unplaced"/>
</dbReference>
<evidence type="ECO:0000313" key="2">
    <source>
        <dbReference type="RefSeq" id="XP_045140076.1"/>
    </source>
</evidence>
<gene>
    <name evidence="2" type="primary">PAICS</name>
</gene>
<name>A0AC55CK28_ECHTE</name>
<reference evidence="2" key="1">
    <citation type="submission" date="2025-08" db="UniProtKB">
        <authorList>
            <consortium name="RefSeq"/>
        </authorList>
    </citation>
    <scope>IDENTIFICATION</scope>
</reference>
<proteinExistence type="predicted"/>
<accession>A0AC55CK28</accession>
<protein>
    <submittedName>
        <fullName evidence="2">Multifunctional protein ADE2</fullName>
    </submittedName>
</protein>
<sequence length="228" mass="25862">MKFFRDLKAILQLEPATSVTEEDVSGRCLAMASPSQARETTEGEMPVALEDEDNISGNPLLVVSHGRRLELGSSTAMDPSSDSTFIPAVANEGGKHWTMPEVKALIGIWSDETIQQQLEGTVRNKRIFEEIAAKLQKLGVERDWKQCRTKYKNLKHEYKILRMAQDLGMAKSMKFFTQLDAILRYNTKEKSPEQELQNRDHVPECASVKMEEAYTGRKHPVTVQRNTH</sequence>